<dbReference type="EC" id="4.98.1.1" evidence="7 8"/>
<dbReference type="PANTHER" id="PTHR11108">
    <property type="entry name" value="FERROCHELATASE"/>
    <property type="match status" value="1"/>
</dbReference>
<accession>A0ABX7SPG7</accession>
<keyword evidence="4 7" id="KW-0456">Lyase</keyword>
<comment type="similarity">
    <text evidence="1 7 8">Belongs to the ferrochelatase family.</text>
</comment>
<dbReference type="InterPro" id="IPR033644">
    <property type="entry name" value="Ferrochelatase_C"/>
</dbReference>
<evidence type="ECO:0000256" key="8">
    <source>
        <dbReference type="RuleBase" id="RU000607"/>
    </source>
</evidence>
<dbReference type="Gene3D" id="3.40.50.1400">
    <property type="match status" value="2"/>
</dbReference>
<dbReference type="InterPro" id="IPR019772">
    <property type="entry name" value="Ferrochelatase_AS"/>
</dbReference>
<keyword evidence="5 7" id="KW-0627">Porphyrin biosynthesis</keyword>
<dbReference type="InterPro" id="IPR033659">
    <property type="entry name" value="Ferrochelatase_N"/>
</dbReference>
<comment type="subcellular location">
    <subcellularLocation>
        <location evidence="7 8">Cytoplasm</location>
    </subcellularLocation>
</comment>
<dbReference type="InterPro" id="IPR001015">
    <property type="entry name" value="Ferrochelatase"/>
</dbReference>
<dbReference type="GO" id="GO:0016829">
    <property type="term" value="F:lyase activity"/>
    <property type="evidence" value="ECO:0007669"/>
    <property type="project" value="UniProtKB-KW"/>
</dbReference>
<protein>
    <recommendedName>
        <fullName evidence="7 8">Ferrochelatase</fullName>
        <ecNumber evidence="7 8">4.98.1.1</ecNumber>
    </recommendedName>
    <alternativeName>
        <fullName evidence="7">Heme synthase</fullName>
    </alternativeName>
    <alternativeName>
        <fullName evidence="7">Protoheme ferro-lyase</fullName>
    </alternativeName>
</protein>
<dbReference type="EMBL" id="CP062006">
    <property type="protein sequence ID" value="QTC89619.1"/>
    <property type="molecule type" value="Genomic_DNA"/>
</dbReference>
<gene>
    <name evidence="7 9" type="primary">hemH</name>
    <name evidence="9" type="ORF">IFE19_16575</name>
</gene>
<evidence type="ECO:0000256" key="3">
    <source>
        <dbReference type="ARBA" id="ARBA00023133"/>
    </source>
</evidence>
<evidence type="ECO:0000256" key="2">
    <source>
        <dbReference type="ARBA" id="ARBA00023004"/>
    </source>
</evidence>
<dbReference type="Pfam" id="PF00762">
    <property type="entry name" value="Ferrochelatase"/>
    <property type="match status" value="1"/>
</dbReference>
<dbReference type="SUPFAM" id="SSF53800">
    <property type="entry name" value="Chelatase"/>
    <property type="match status" value="1"/>
</dbReference>
<dbReference type="NCBIfam" id="TIGR00109">
    <property type="entry name" value="hemH"/>
    <property type="match status" value="1"/>
</dbReference>
<feature type="binding site" evidence="7">
    <location>
        <position position="277"/>
    </location>
    <ligand>
        <name>Fe(2+)</name>
        <dbReference type="ChEBI" id="CHEBI:29033"/>
    </ligand>
</feature>
<keyword evidence="10" id="KW-1185">Reference proteome</keyword>
<sequence>MTAETRRPNRRVAVVLTNLGGPDGPDAVKPFLFNLFNDPAIIGLPGIVRTPLARLISSRREKSAQANYARMGGGSPLLPETLKQAAALSEALAEAAPGDETEVFIAMRYWHPLTEDTARAVAEFQPDHVVLLPLYPQFSTTTTASSLKAWREAYKGPGEVHAVCCYPDAEGLIEAQVRLIRETMDQAEGRPVRVLFSAHGIPEKLVAAGDPYQAQVEATVAAVIARMGLTDWAICYQSRVGPLKWLGPSTPEAVEQAGRDGVGAVVVPIAFVSEHIETLVELDHEYAELAEQVGCAPYLRAPAVGVEPAFIAGLAKAVEAALETSGVAPQGASKGGPCAHLKACPGGCSKAA</sequence>
<organism evidence="9 10">
    <name type="scientific">Brevundimonas pondensis</name>
    <dbReference type="NCBI Taxonomy" id="2774189"/>
    <lineage>
        <taxon>Bacteria</taxon>
        <taxon>Pseudomonadati</taxon>
        <taxon>Pseudomonadota</taxon>
        <taxon>Alphaproteobacteria</taxon>
        <taxon>Caulobacterales</taxon>
        <taxon>Caulobacteraceae</taxon>
        <taxon>Brevundimonas</taxon>
    </lineage>
</organism>
<comment type="catalytic activity">
    <reaction evidence="7 8">
        <text>heme b + 2 H(+) = protoporphyrin IX + Fe(2+)</text>
        <dbReference type="Rhea" id="RHEA:22584"/>
        <dbReference type="ChEBI" id="CHEBI:15378"/>
        <dbReference type="ChEBI" id="CHEBI:29033"/>
        <dbReference type="ChEBI" id="CHEBI:57306"/>
        <dbReference type="ChEBI" id="CHEBI:60344"/>
        <dbReference type="EC" id="4.98.1.1"/>
    </reaction>
</comment>
<feature type="binding site" evidence="7">
    <location>
        <position position="199"/>
    </location>
    <ligand>
        <name>Fe(2+)</name>
        <dbReference type="ChEBI" id="CHEBI:29033"/>
    </ligand>
</feature>
<dbReference type="Proteomes" id="UP000663942">
    <property type="component" value="Chromosome"/>
</dbReference>
<evidence type="ECO:0000256" key="7">
    <source>
        <dbReference type="HAMAP-Rule" id="MF_00323"/>
    </source>
</evidence>
<proteinExistence type="inferred from homology"/>
<keyword evidence="7" id="KW-0479">Metal-binding</keyword>
<keyword evidence="7 8" id="KW-0963">Cytoplasm</keyword>
<comment type="catalytic activity">
    <reaction evidence="6">
        <text>Fe-coproporphyrin III + 2 H(+) = coproporphyrin III + Fe(2+)</text>
        <dbReference type="Rhea" id="RHEA:49572"/>
        <dbReference type="ChEBI" id="CHEBI:15378"/>
        <dbReference type="ChEBI" id="CHEBI:29033"/>
        <dbReference type="ChEBI" id="CHEBI:68438"/>
        <dbReference type="ChEBI" id="CHEBI:131725"/>
        <dbReference type="EC" id="4.99.1.9"/>
    </reaction>
    <physiologicalReaction direction="right-to-left" evidence="6">
        <dbReference type="Rhea" id="RHEA:49574"/>
    </physiologicalReaction>
</comment>
<keyword evidence="3 7" id="KW-0350">Heme biosynthesis</keyword>
<evidence type="ECO:0000256" key="6">
    <source>
        <dbReference type="ARBA" id="ARBA00024536"/>
    </source>
</evidence>
<evidence type="ECO:0000256" key="4">
    <source>
        <dbReference type="ARBA" id="ARBA00023239"/>
    </source>
</evidence>
<evidence type="ECO:0000256" key="1">
    <source>
        <dbReference type="ARBA" id="ARBA00007718"/>
    </source>
</evidence>
<dbReference type="CDD" id="cd03411">
    <property type="entry name" value="Ferrochelatase_N"/>
    <property type="match status" value="1"/>
</dbReference>
<reference evidence="9 10" key="1">
    <citation type="submission" date="2020-09" db="EMBL/GenBank/DDBJ databases">
        <title>Brevundimonas sp. LVF1 isolated from an oligotrophic pond in Goettingen, Germany.</title>
        <authorList>
            <person name="Friedrich I."/>
            <person name="Klassen A."/>
            <person name="Neubauer H."/>
            <person name="Schneider D."/>
            <person name="Hertel R."/>
            <person name="Daniel R."/>
        </authorList>
    </citation>
    <scope>NUCLEOTIDE SEQUENCE [LARGE SCALE GENOMIC DNA]</scope>
    <source>
        <strain evidence="9 10">LVF1</strain>
    </source>
</reference>
<dbReference type="HAMAP" id="MF_00323">
    <property type="entry name" value="Ferrochelatase"/>
    <property type="match status" value="1"/>
</dbReference>
<name>A0ABX7SPG7_9CAUL</name>
<dbReference type="CDD" id="cd00419">
    <property type="entry name" value="Ferrochelatase_C"/>
    <property type="match status" value="1"/>
</dbReference>
<comment type="function">
    <text evidence="7 8">Catalyzes the ferrous insertion into protoporphyrin IX.</text>
</comment>
<evidence type="ECO:0000313" key="10">
    <source>
        <dbReference type="Proteomes" id="UP000663942"/>
    </source>
</evidence>
<keyword evidence="2 7" id="KW-0408">Iron</keyword>
<evidence type="ECO:0000313" key="9">
    <source>
        <dbReference type="EMBL" id="QTC89619.1"/>
    </source>
</evidence>
<dbReference type="PANTHER" id="PTHR11108:SF1">
    <property type="entry name" value="FERROCHELATASE, MITOCHONDRIAL"/>
    <property type="match status" value="1"/>
</dbReference>
<dbReference type="PROSITE" id="PS00534">
    <property type="entry name" value="FERROCHELATASE"/>
    <property type="match status" value="1"/>
</dbReference>
<evidence type="ECO:0000256" key="5">
    <source>
        <dbReference type="ARBA" id="ARBA00023244"/>
    </source>
</evidence>
<comment type="pathway">
    <text evidence="7 8">Porphyrin-containing compound metabolism; protoheme biosynthesis; protoheme from protoporphyrin-IX: step 1/1.</text>
</comment>